<comment type="subcellular location">
    <subcellularLocation>
        <location evidence="1">Membrane</location>
    </subcellularLocation>
</comment>
<reference evidence="7 8" key="1">
    <citation type="submission" date="2023-01" db="EMBL/GenBank/DDBJ databases">
        <title>Analysis of 21 Apiospora genomes using comparative genomics revels a genus with tremendous synthesis potential of carbohydrate active enzymes and secondary metabolites.</title>
        <authorList>
            <person name="Sorensen T."/>
        </authorList>
    </citation>
    <scope>NUCLEOTIDE SEQUENCE [LARGE SCALE GENOMIC DNA]</scope>
    <source>
        <strain evidence="7 8">CBS 117206</strain>
    </source>
</reference>
<protein>
    <recommendedName>
        <fullName evidence="6">SUN domain-containing protein</fullName>
    </recommendedName>
</protein>
<organism evidence="7 8">
    <name type="scientific">Apiospora kogelbergensis</name>
    <dbReference type="NCBI Taxonomy" id="1337665"/>
    <lineage>
        <taxon>Eukaryota</taxon>
        <taxon>Fungi</taxon>
        <taxon>Dikarya</taxon>
        <taxon>Ascomycota</taxon>
        <taxon>Pezizomycotina</taxon>
        <taxon>Sordariomycetes</taxon>
        <taxon>Xylariomycetidae</taxon>
        <taxon>Amphisphaeriales</taxon>
        <taxon>Apiosporaceae</taxon>
        <taxon>Apiospora</taxon>
    </lineage>
</organism>
<keyword evidence="4" id="KW-0472">Membrane</keyword>
<feature type="domain" description="SUN" evidence="6">
    <location>
        <begin position="874"/>
        <end position="1062"/>
    </location>
</feature>
<dbReference type="EMBL" id="JAQQWP010000008">
    <property type="protein sequence ID" value="KAK8105466.1"/>
    <property type="molecule type" value="Genomic_DNA"/>
</dbReference>
<feature type="region of interest" description="Disordered" evidence="5">
    <location>
        <begin position="1"/>
        <end position="50"/>
    </location>
</feature>
<feature type="compositionally biased region" description="Basic and acidic residues" evidence="5">
    <location>
        <begin position="145"/>
        <end position="154"/>
    </location>
</feature>
<evidence type="ECO:0000313" key="7">
    <source>
        <dbReference type="EMBL" id="KAK8105466.1"/>
    </source>
</evidence>
<evidence type="ECO:0000256" key="3">
    <source>
        <dbReference type="ARBA" id="ARBA00022989"/>
    </source>
</evidence>
<evidence type="ECO:0000256" key="2">
    <source>
        <dbReference type="ARBA" id="ARBA00022692"/>
    </source>
</evidence>
<dbReference type="Pfam" id="PF07738">
    <property type="entry name" value="Sad1_UNC"/>
    <property type="match status" value="1"/>
</dbReference>
<evidence type="ECO:0000256" key="4">
    <source>
        <dbReference type="ARBA" id="ARBA00023136"/>
    </source>
</evidence>
<name>A0AAW0QS72_9PEZI</name>
<dbReference type="PROSITE" id="PS51469">
    <property type="entry name" value="SUN"/>
    <property type="match status" value="1"/>
</dbReference>
<dbReference type="InterPro" id="IPR045119">
    <property type="entry name" value="SUN1-5"/>
</dbReference>
<dbReference type="GO" id="GO:0034993">
    <property type="term" value="C:meiotic nuclear membrane microtubule tethering complex"/>
    <property type="evidence" value="ECO:0007669"/>
    <property type="project" value="TreeGrafter"/>
</dbReference>
<keyword evidence="8" id="KW-1185">Reference proteome</keyword>
<evidence type="ECO:0000256" key="1">
    <source>
        <dbReference type="ARBA" id="ARBA00004370"/>
    </source>
</evidence>
<dbReference type="PANTHER" id="PTHR12911:SF8">
    <property type="entry name" value="KLAROID PROTEIN-RELATED"/>
    <property type="match status" value="1"/>
</dbReference>
<gene>
    <name evidence="7" type="ORF">PG999_008825</name>
</gene>
<dbReference type="PANTHER" id="PTHR12911">
    <property type="entry name" value="SAD1/UNC-84-LIKE PROTEIN-RELATED"/>
    <property type="match status" value="1"/>
</dbReference>
<feature type="compositionally biased region" description="Polar residues" evidence="5">
    <location>
        <begin position="212"/>
        <end position="239"/>
    </location>
</feature>
<feature type="compositionally biased region" description="Basic and acidic residues" evidence="5">
    <location>
        <begin position="443"/>
        <end position="454"/>
    </location>
</feature>
<keyword evidence="3" id="KW-1133">Transmembrane helix</keyword>
<sequence>MPPKANNNRPSRRGSRSSTHTGGSTPAGSNSRQPSIGRRAAEEADSRNRGERVIDAIMNVRQTNPVGLSAAHASAVYGKNTYSVDSGRSSDSKAFKAVDEAAEDEAFEAQIFGTNNKKKTAMGRSGSSSLRKAMSDAVADMTTNKTKEDVDHTDLNPVDTTDAAFDRSSSAAAEHEDFDDTWHQTNDVEPERGPRGNVRPPMDPSRPPHLSGNRNNHLGQAADRNSSNTAYNGSGNTYNGLRPPSEPPSSLRSKYGIPTGRASSEPYSPGRPGTSRSFTQESDLYGDASIHTPAPIPGPKRPIRPSPLGKSSVVAGNSGPTGGSSPAPPVKQPTAQAGPPKPFPSGSQKRPGPLEQEKTRKPIVGPHTPHIPHLLDEKLAPPPSLNHPVAPVDGGSFKENADPYKEPEEASSLRDRMRYKKPPKIIGPKAFGVPPVQTQDITQEEHNEVAELRRRFQNPNLASSTLGKAARPLPQDPLPTSQKPVASTTTSQTTGIHSPKKTAPQSAEAQKEVPNQENTEQGSIRVHKGTLTPGEKSNTSTGDSTSVPPSRSWFQLPQKILWPIPLDVVKDFIKLLLIFAVSLITIMSCIHFGSRASDHVGHYTAGFWPGVKDTFRGFIPNFPQTVRHPLQDYDGQDLFDRLGRIEHRLGALEDTIQGNSTSEPNVVDEKGKVHVPEFPSESYLEVDKQGKAHVPEEFWHAVRDRIQAETGTVVKLRGDEEGLPPYFWSAFKRILNSEKSGSSGASYNADDVEDLVNKKLLNGWESWVRQNSETVAKILANAGGGKMAVSKEQFAQQVQKELEAHKKNTRTSCSPSESPPQGMSRLEIKNLVDQWTNKAVTDAKFEAMAQTGIKAHLDDYLRNKVNFFGSIGSGAVIDPTYTSPMWRIPRPSFKTKAWHKRDGYKPQSAIVALQHWTDEGQCFCSAGDRNTISVLLSRDISPQHLVVEHILPGATLHPDAMPREIEVWAYLEELNLRTTISSWSSAQFPDTPEEKTLDQGFVKIGHFVFRQQTEGTERQLFKLSSELANMGAITHHVVIRAVSNYGADHTCFYRVQLFGDKQQEDMDKGAQRA</sequence>
<dbReference type="Proteomes" id="UP001392437">
    <property type="component" value="Unassembled WGS sequence"/>
</dbReference>
<feature type="compositionally biased region" description="Polar residues" evidence="5">
    <location>
        <begin position="810"/>
        <end position="821"/>
    </location>
</feature>
<dbReference type="Gene3D" id="2.60.120.260">
    <property type="entry name" value="Galactose-binding domain-like"/>
    <property type="match status" value="1"/>
</dbReference>
<feature type="compositionally biased region" description="Polar residues" evidence="5">
    <location>
        <begin position="478"/>
        <end position="496"/>
    </location>
</feature>
<feature type="compositionally biased region" description="Polar residues" evidence="5">
    <location>
        <begin position="535"/>
        <end position="550"/>
    </location>
</feature>
<keyword evidence="2" id="KW-0812">Transmembrane</keyword>
<evidence type="ECO:0000259" key="6">
    <source>
        <dbReference type="PROSITE" id="PS51469"/>
    </source>
</evidence>
<proteinExistence type="predicted"/>
<dbReference type="AlphaFoldDB" id="A0AAW0QS72"/>
<feature type="region of interest" description="Disordered" evidence="5">
    <location>
        <begin position="803"/>
        <end position="824"/>
    </location>
</feature>
<feature type="compositionally biased region" description="Polar residues" evidence="5">
    <location>
        <begin position="503"/>
        <end position="522"/>
    </location>
</feature>
<evidence type="ECO:0000313" key="8">
    <source>
        <dbReference type="Proteomes" id="UP001392437"/>
    </source>
</evidence>
<accession>A0AAW0QS72</accession>
<feature type="compositionally biased region" description="Basic and acidic residues" evidence="5">
    <location>
        <begin position="39"/>
        <end position="50"/>
    </location>
</feature>
<feature type="compositionally biased region" description="Polar residues" evidence="5">
    <location>
        <begin position="457"/>
        <end position="466"/>
    </location>
</feature>
<feature type="region of interest" description="Disordered" evidence="5">
    <location>
        <begin position="142"/>
        <end position="550"/>
    </location>
</feature>
<comment type="caution">
    <text evidence="7">The sequence shown here is derived from an EMBL/GenBank/DDBJ whole genome shotgun (WGS) entry which is preliminary data.</text>
</comment>
<feature type="compositionally biased region" description="Basic and acidic residues" evidence="5">
    <location>
        <begin position="399"/>
        <end position="416"/>
    </location>
</feature>
<dbReference type="GO" id="GO:0043495">
    <property type="term" value="F:protein-membrane adaptor activity"/>
    <property type="evidence" value="ECO:0007669"/>
    <property type="project" value="TreeGrafter"/>
</dbReference>
<evidence type="ECO:0000256" key="5">
    <source>
        <dbReference type="SAM" id="MobiDB-lite"/>
    </source>
</evidence>
<feature type="compositionally biased region" description="Low complexity" evidence="5">
    <location>
        <begin position="159"/>
        <end position="172"/>
    </location>
</feature>
<dbReference type="InterPro" id="IPR012919">
    <property type="entry name" value="SUN_dom"/>
</dbReference>